<evidence type="ECO:0000313" key="3">
    <source>
        <dbReference type="Proteomes" id="UP000821853"/>
    </source>
</evidence>
<dbReference type="Pfam" id="PF01431">
    <property type="entry name" value="Peptidase_M13"/>
    <property type="match status" value="1"/>
</dbReference>
<dbReference type="InterPro" id="IPR024079">
    <property type="entry name" value="MetalloPept_cat_dom_sf"/>
</dbReference>
<name>A0A9J6H560_HAELO</name>
<dbReference type="GO" id="GO:0004222">
    <property type="term" value="F:metalloendopeptidase activity"/>
    <property type="evidence" value="ECO:0007669"/>
    <property type="project" value="InterPro"/>
</dbReference>
<dbReference type="InterPro" id="IPR000718">
    <property type="entry name" value="Peptidase_M13"/>
</dbReference>
<keyword evidence="3" id="KW-1185">Reference proteome</keyword>
<evidence type="ECO:0000313" key="2">
    <source>
        <dbReference type="EMBL" id="KAH9382209.1"/>
    </source>
</evidence>
<organism evidence="2 3">
    <name type="scientific">Haemaphysalis longicornis</name>
    <name type="common">Bush tick</name>
    <dbReference type="NCBI Taxonomy" id="44386"/>
    <lineage>
        <taxon>Eukaryota</taxon>
        <taxon>Metazoa</taxon>
        <taxon>Ecdysozoa</taxon>
        <taxon>Arthropoda</taxon>
        <taxon>Chelicerata</taxon>
        <taxon>Arachnida</taxon>
        <taxon>Acari</taxon>
        <taxon>Parasitiformes</taxon>
        <taxon>Ixodida</taxon>
        <taxon>Ixodoidea</taxon>
        <taxon>Ixodidae</taxon>
        <taxon>Haemaphysalinae</taxon>
        <taxon>Haemaphysalis</taxon>
    </lineage>
</organism>
<sequence length="349" mass="39943">MPSIDVLNYMGFLVLVHIAPFLPEELRRLRDLFSISVLGRTTGEIKDRSLLCARLVERTLPYCFTKAAQQLCQTNRHDVAAREWLSKLESVFLRHTRDFAWMSELSSLLVRLPAQEAISAVAKSEQEERLRRLFANSSMLWERTTGSELAVEATFRDQLQSVHVPAALFNASVPINSSVFAFHLARVAFLHENSYERDAPLSFTDESRQKLESLITCFEEDARANLPDFASRHSTPYLGRHFLHQTSALQLALRAFDELLSVQRIWKVDLRFQDLPQTSARQLFFIYFALDNCESADHDFHANLLPAEQRVNLPLKHVRPFAEAFGCRDQNSKTVTGVSFCDVLRQGVK</sequence>
<accession>A0A9J6H560</accession>
<dbReference type="OMA" id="SHIERFD"/>
<dbReference type="PROSITE" id="PS51885">
    <property type="entry name" value="NEPRILYSIN"/>
    <property type="match status" value="1"/>
</dbReference>
<comment type="caution">
    <text evidence="2">The sequence shown here is derived from an EMBL/GenBank/DDBJ whole genome shotgun (WGS) entry which is preliminary data.</text>
</comment>
<evidence type="ECO:0000259" key="1">
    <source>
        <dbReference type="Pfam" id="PF01431"/>
    </source>
</evidence>
<dbReference type="Proteomes" id="UP000821853">
    <property type="component" value="Chromosome 9"/>
</dbReference>
<feature type="domain" description="Peptidase M13 C-terminal" evidence="1">
    <location>
        <begin position="247"/>
        <end position="330"/>
    </location>
</feature>
<dbReference type="VEuPathDB" id="VectorBase:HLOH_042683"/>
<dbReference type="Gene3D" id="3.40.390.10">
    <property type="entry name" value="Collagenase (Catalytic Domain)"/>
    <property type="match status" value="1"/>
</dbReference>
<dbReference type="PANTHER" id="PTHR11733:SF241">
    <property type="entry name" value="GH26575P-RELATED"/>
    <property type="match status" value="1"/>
</dbReference>
<protein>
    <recommendedName>
        <fullName evidence="1">Peptidase M13 C-terminal domain-containing protein</fullName>
    </recommendedName>
</protein>
<dbReference type="GO" id="GO:0016485">
    <property type="term" value="P:protein processing"/>
    <property type="evidence" value="ECO:0007669"/>
    <property type="project" value="TreeGrafter"/>
</dbReference>
<dbReference type="AlphaFoldDB" id="A0A9J6H560"/>
<dbReference type="SUPFAM" id="SSF55486">
    <property type="entry name" value="Metalloproteases ('zincins'), catalytic domain"/>
    <property type="match status" value="1"/>
</dbReference>
<dbReference type="PANTHER" id="PTHR11733">
    <property type="entry name" value="ZINC METALLOPROTEASE FAMILY M13 NEPRILYSIN-RELATED"/>
    <property type="match status" value="1"/>
</dbReference>
<dbReference type="InterPro" id="IPR018497">
    <property type="entry name" value="Peptidase_M13_C"/>
</dbReference>
<proteinExistence type="predicted"/>
<reference evidence="2 3" key="1">
    <citation type="journal article" date="2020" name="Cell">
        <title>Large-Scale Comparative Analyses of Tick Genomes Elucidate Their Genetic Diversity and Vector Capacities.</title>
        <authorList>
            <consortium name="Tick Genome and Microbiome Consortium (TIGMIC)"/>
            <person name="Jia N."/>
            <person name="Wang J."/>
            <person name="Shi W."/>
            <person name="Du L."/>
            <person name="Sun Y."/>
            <person name="Zhan W."/>
            <person name="Jiang J.F."/>
            <person name="Wang Q."/>
            <person name="Zhang B."/>
            <person name="Ji P."/>
            <person name="Bell-Sakyi L."/>
            <person name="Cui X.M."/>
            <person name="Yuan T.T."/>
            <person name="Jiang B.G."/>
            <person name="Yang W.F."/>
            <person name="Lam T.T."/>
            <person name="Chang Q.C."/>
            <person name="Ding S.J."/>
            <person name="Wang X.J."/>
            <person name="Zhu J.G."/>
            <person name="Ruan X.D."/>
            <person name="Zhao L."/>
            <person name="Wei J.T."/>
            <person name="Ye R.Z."/>
            <person name="Que T.C."/>
            <person name="Du C.H."/>
            <person name="Zhou Y.H."/>
            <person name="Cheng J.X."/>
            <person name="Dai P.F."/>
            <person name="Guo W.B."/>
            <person name="Han X.H."/>
            <person name="Huang E.J."/>
            <person name="Li L.F."/>
            <person name="Wei W."/>
            <person name="Gao Y.C."/>
            <person name="Liu J.Z."/>
            <person name="Shao H.Z."/>
            <person name="Wang X."/>
            <person name="Wang C.C."/>
            <person name="Yang T.C."/>
            <person name="Huo Q.B."/>
            <person name="Li W."/>
            <person name="Chen H.Y."/>
            <person name="Chen S.E."/>
            <person name="Zhou L.G."/>
            <person name="Ni X.B."/>
            <person name="Tian J.H."/>
            <person name="Sheng Y."/>
            <person name="Liu T."/>
            <person name="Pan Y.S."/>
            <person name="Xia L.Y."/>
            <person name="Li J."/>
            <person name="Zhao F."/>
            <person name="Cao W.C."/>
        </authorList>
    </citation>
    <scope>NUCLEOTIDE SEQUENCE [LARGE SCALE GENOMIC DNA]</scope>
    <source>
        <strain evidence="2">HaeL-2018</strain>
    </source>
</reference>
<dbReference type="GO" id="GO:0005886">
    <property type="term" value="C:plasma membrane"/>
    <property type="evidence" value="ECO:0007669"/>
    <property type="project" value="TreeGrafter"/>
</dbReference>
<dbReference type="OrthoDB" id="6489926at2759"/>
<dbReference type="EMBL" id="JABSTR010000011">
    <property type="protein sequence ID" value="KAH9382209.1"/>
    <property type="molecule type" value="Genomic_DNA"/>
</dbReference>
<gene>
    <name evidence="2" type="ORF">HPB48_010426</name>
</gene>